<feature type="compositionally biased region" description="Polar residues" evidence="5">
    <location>
        <begin position="1"/>
        <end position="14"/>
    </location>
</feature>
<dbReference type="SUPFAM" id="SSF51161">
    <property type="entry name" value="Trimeric LpxA-like enzymes"/>
    <property type="match status" value="1"/>
</dbReference>
<comment type="similarity">
    <text evidence="1">Belongs to the transferase hexapeptide repeat family.</text>
</comment>
<dbReference type="CDD" id="cd03349">
    <property type="entry name" value="LbH_XAT"/>
    <property type="match status" value="1"/>
</dbReference>
<organism evidence="6 7">
    <name type="scientific">Rhizobium rhododendri</name>
    <dbReference type="NCBI Taxonomy" id="2506430"/>
    <lineage>
        <taxon>Bacteria</taxon>
        <taxon>Pseudomonadati</taxon>
        <taxon>Pseudomonadota</taxon>
        <taxon>Alphaproteobacteria</taxon>
        <taxon>Hyphomicrobiales</taxon>
        <taxon>Rhizobiaceae</taxon>
        <taxon>Rhizobium/Agrobacterium group</taxon>
        <taxon>Rhizobium</taxon>
    </lineage>
</organism>
<reference evidence="6" key="1">
    <citation type="journal article" date="2019" name="Phytopathology">
        <title>A Novel Group of Rhizobium tumorigenes-Like Agrobacteria Associated with Crown Gall Disease of Rhododendron and Blueberry.</title>
        <authorList>
            <person name="Kuzmanovic N."/>
            <person name="Behrens P."/>
            <person name="Idczak E."/>
            <person name="Wagner S."/>
            <person name="Gotz M."/>
            <person name="Sproer C."/>
            <person name="Bunk B."/>
            <person name="Overmann J."/>
            <person name="Smalla K."/>
        </authorList>
    </citation>
    <scope>NUCLEOTIDE SEQUENCE</scope>
    <source>
        <strain evidence="6">Rho-6.2</strain>
    </source>
</reference>
<evidence type="ECO:0000256" key="2">
    <source>
        <dbReference type="ARBA" id="ARBA00022679"/>
    </source>
</evidence>
<evidence type="ECO:0000256" key="1">
    <source>
        <dbReference type="ARBA" id="ARBA00007274"/>
    </source>
</evidence>
<keyword evidence="4" id="KW-0012">Acyltransferase</keyword>
<reference evidence="6" key="2">
    <citation type="journal article" date="2023" name="MicrobiologyOpen">
        <title>Genomics of the tumorigenes clade of the family Rhizobiaceae and description of Rhizobium rhododendri sp. nov.</title>
        <authorList>
            <person name="Kuzmanovic N."/>
            <person name="diCenzo G.C."/>
            <person name="Bunk B."/>
            <person name="Sproeer C."/>
            <person name="Fruehling A."/>
            <person name="Neumann-Schaal M."/>
            <person name="Overmann J."/>
            <person name="Smalla K."/>
        </authorList>
    </citation>
    <scope>NUCLEOTIDE SEQUENCE</scope>
    <source>
        <strain evidence="6">Rho-6.2</strain>
        <plasmid evidence="6">pTi6.2</plasmid>
    </source>
</reference>
<evidence type="ECO:0000256" key="5">
    <source>
        <dbReference type="SAM" id="MobiDB-lite"/>
    </source>
</evidence>
<accession>A0ABY8ISP1</accession>
<dbReference type="RefSeq" id="WP_244615568.1">
    <property type="nucleotide sequence ID" value="NZ_CP117269.1"/>
</dbReference>
<dbReference type="InterPro" id="IPR050179">
    <property type="entry name" value="Trans_hexapeptide_repeat"/>
</dbReference>
<sequence length="215" mass="23618">MQNHLSRPTSSQNEGMPELPDGRVYSDTVYLRNVIDHPRIEVGNFSYFTHSGKPEETAQTLAPYLGHACRERLVIGKFVQIARGSYFITSSANHPMTGFTTYPFRVFKPETFGYKDLPVRDTVVGHDVWIGHDAAIMPGVSIGAGAIVAASSVVTRDVPPYAMVGGNPAAVIKMRYPADVISDLLEIAWWDWPIEKIEVNLTSLSNGDLAALKIA</sequence>
<keyword evidence="7" id="KW-1185">Reference proteome</keyword>
<evidence type="ECO:0000313" key="7">
    <source>
        <dbReference type="Proteomes" id="UP000318939"/>
    </source>
</evidence>
<dbReference type="PANTHER" id="PTHR43300:SF11">
    <property type="entry name" value="ACETYLTRANSFERASE RV3034C-RELATED"/>
    <property type="match status" value="1"/>
</dbReference>
<dbReference type="Proteomes" id="UP000318939">
    <property type="component" value="Plasmid pTi6.2"/>
</dbReference>
<keyword evidence="6" id="KW-0614">Plasmid</keyword>
<dbReference type="PROSITE" id="PS00101">
    <property type="entry name" value="HEXAPEP_TRANSFERASES"/>
    <property type="match status" value="1"/>
</dbReference>
<proteinExistence type="inferred from homology"/>
<name>A0ABY8ISP1_9HYPH</name>
<geneLocation type="plasmid" evidence="6 7">
    <name>pTi6.2</name>
</geneLocation>
<evidence type="ECO:0000256" key="4">
    <source>
        <dbReference type="ARBA" id="ARBA00023315"/>
    </source>
</evidence>
<dbReference type="Pfam" id="PF00132">
    <property type="entry name" value="Hexapep"/>
    <property type="match status" value="1"/>
</dbReference>
<protein>
    <submittedName>
        <fullName evidence="6">CatB-related O-acetyltransferase</fullName>
    </submittedName>
</protein>
<dbReference type="InterPro" id="IPR001451">
    <property type="entry name" value="Hexapep"/>
</dbReference>
<dbReference type="Gene3D" id="2.160.10.10">
    <property type="entry name" value="Hexapeptide repeat proteins"/>
    <property type="match status" value="1"/>
</dbReference>
<keyword evidence="3" id="KW-0677">Repeat</keyword>
<gene>
    <name evidence="6" type="ORF">PR018_26500</name>
</gene>
<dbReference type="InterPro" id="IPR018357">
    <property type="entry name" value="Hexapep_transf_CS"/>
</dbReference>
<dbReference type="InterPro" id="IPR011004">
    <property type="entry name" value="Trimer_LpxA-like_sf"/>
</dbReference>
<feature type="region of interest" description="Disordered" evidence="5">
    <location>
        <begin position="1"/>
        <end position="21"/>
    </location>
</feature>
<evidence type="ECO:0000256" key="3">
    <source>
        <dbReference type="ARBA" id="ARBA00022737"/>
    </source>
</evidence>
<keyword evidence="2" id="KW-0808">Transferase</keyword>
<dbReference type="PANTHER" id="PTHR43300">
    <property type="entry name" value="ACETYLTRANSFERASE"/>
    <property type="match status" value="1"/>
</dbReference>
<dbReference type="EMBL" id="CP117269">
    <property type="protein sequence ID" value="WFS26223.1"/>
    <property type="molecule type" value="Genomic_DNA"/>
</dbReference>
<evidence type="ECO:0000313" key="6">
    <source>
        <dbReference type="EMBL" id="WFS26223.1"/>
    </source>
</evidence>